<gene>
    <name evidence="3" type="ORF">NS226_04650</name>
</gene>
<dbReference type="InterPro" id="IPR011060">
    <property type="entry name" value="RibuloseP-bd_barrel"/>
</dbReference>
<accession>A0A175RAY0</accession>
<organism evidence="3 4">
    <name type="scientific">Aureimonas ureilytica</name>
    <dbReference type="NCBI Taxonomy" id="401562"/>
    <lineage>
        <taxon>Bacteria</taxon>
        <taxon>Pseudomonadati</taxon>
        <taxon>Pseudomonadota</taxon>
        <taxon>Alphaproteobacteria</taxon>
        <taxon>Hyphomicrobiales</taxon>
        <taxon>Aurantimonadaceae</taxon>
        <taxon>Aureimonas</taxon>
    </lineage>
</organism>
<dbReference type="EMBL" id="LDPZ01000010">
    <property type="protein sequence ID" value="KTQ97248.1"/>
    <property type="molecule type" value="Genomic_DNA"/>
</dbReference>
<dbReference type="InterPro" id="IPR013785">
    <property type="entry name" value="Aldolase_TIM"/>
</dbReference>
<dbReference type="GO" id="GO:0016857">
    <property type="term" value="F:racemase and epimerase activity, acting on carbohydrates and derivatives"/>
    <property type="evidence" value="ECO:0007669"/>
    <property type="project" value="InterPro"/>
</dbReference>
<keyword evidence="2" id="KW-0413">Isomerase</keyword>
<proteinExistence type="predicted"/>
<dbReference type="InterPro" id="IPR000056">
    <property type="entry name" value="Ribul_P_3_epim-like"/>
</dbReference>
<dbReference type="OrthoDB" id="9805554at2"/>
<reference evidence="3 4" key="1">
    <citation type="journal article" date="2016" name="Front. Microbiol.">
        <title>Genomic Resource of Rice Seed Associated Bacteria.</title>
        <authorList>
            <person name="Midha S."/>
            <person name="Bansal K."/>
            <person name="Sharma S."/>
            <person name="Kumar N."/>
            <person name="Patil P.P."/>
            <person name="Chaudhry V."/>
            <person name="Patil P.B."/>
        </authorList>
    </citation>
    <scope>NUCLEOTIDE SEQUENCE [LARGE SCALE GENOMIC DNA]</scope>
    <source>
        <strain evidence="3 4">NS226</strain>
    </source>
</reference>
<evidence type="ECO:0000256" key="2">
    <source>
        <dbReference type="ARBA" id="ARBA00023235"/>
    </source>
</evidence>
<dbReference type="GO" id="GO:0005975">
    <property type="term" value="P:carbohydrate metabolic process"/>
    <property type="evidence" value="ECO:0007669"/>
    <property type="project" value="InterPro"/>
</dbReference>
<evidence type="ECO:0000313" key="3">
    <source>
        <dbReference type="EMBL" id="KTQ97248.1"/>
    </source>
</evidence>
<dbReference type="STRING" id="401562.NS365_11435"/>
<dbReference type="CDD" id="cd00429">
    <property type="entry name" value="RPE"/>
    <property type="match status" value="1"/>
</dbReference>
<evidence type="ECO:0000313" key="4">
    <source>
        <dbReference type="Proteomes" id="UP000078272"/>
    </source>
</evidence>
<dbReference type="SUPFAM" id="SSF51366">
    <property type="entry name" value="Ribulose-phoshate binding barrel"/>
    <property type="match status" value="1"/>
</dbReference>
<dbReference type="PANTHER" id="PTHR11749">
    <property type="entry name" value="RIBULOSE-5-PHOSPHATE-3-EPIMERASE"/>
    <property type="match status" value="1"/>
</dbReference>
<sequence length="235" mass="24892">MSSTLRDAGWIDRLPTDRLIGEYSVWSADLVRLADEMARIDAHADILHVDVADGHFAPAFLFFPDLVAGLRKVSDKPIHVHLMVADAVVLSQIEQFAEAGADLISLHVENASVAGAALDRLDALGLPAGMVLRVETPVAEVAPYLPRLSFLTLLGTAIGVKGQGLNEAAGDRLREAKALIAAANAPRRIVLAADGGIREHTVPLLREAGAETVVLGSLAFNAPDLAARTAWLHGL</sequence>
<name>A0A175RAY0_9HYPH</name>
<dbReference type="Proteomes" id="UP000078272">
    <property type="component" value="Unassembled WGS sequence"/>
</dbReference>
<comment type="caution">
    <text evidence="3">The sequence shown here is derived from an EMBL/GenBank/DDBJ whole genome shotgun (WGS) entry which is preliminary data.</text>
</comment>
<dbReference type="RefSeq" id="WP_058634003.1">
    <property type="nucleotide sequence ID" value="NZ_LDPZ01000010.1"/>
</dbReference>
<dbReference type="GO" id="GO:0046872">
    <property type="term" value="F:metal ion binding"/>
    <property type="evidence" value="ECO:0007669"/>
    <property type="project" value="UniProtKB-KW"/>
</dbReference>
<dbReference type="Pfam" id="PF00834">
    <property type="entry name" value="Ribul_P_3_epim"/>
    <property type="match status" value="1"/>
</dbReference>
<dbReference type="PATRIC" id="fig|401562.3.peg.144"/>
<dbReference type="Gene3D" id="3.20.20.70">
    <property type="entry name" value="Aldolase class I"/>
    <property type="match status" value="1"/>
</dbReference>
<dbReference type="AlphaFoldDB" id="A0A175RAY0"/>
<protein>
    <submittedName>
        <fullName evidence="3">D-allulose-6-phosphate 3-epimerase</fullName>
    </submittedName>
</protein>
<keyword evidence="1" id="KW-0479">Metal-binding</keyword>
<evidence type="ECO:0000256" key="1">
    <source>
        <dbReference type="ARBA" id="ARBA00022723"/>
    </source>
</evidence>